<dbReference type="OrthoDB" id="3185297at2759"/>
<dbReference type="InParanoid" id="S8E4W1"/>
<feature type="domain" description="Protein kinase" evidence="1">
    <location>
        <begin position="364"/>
        <end position="651"/>
    </location>
</feature>
<dbReference type="GO" id="GO:0004672">
    <property type="term" value="F:protein kinase activity"/>
    <property type="evidence" value="ECO:0007669"/>
    <property type="project" value="InterPro"/>
</dbReference>
<protein>
    <recommendedName>
        <fullName evidence="1">Protein kinase domain-containing protein</fullName>
    </recommendedName>
</protein>
<dbReference type="AlphaFoldDB" id="S8E4W1"/>
<reference evidence="2 3" key="1">
    <citation type="journal article" date="2012" name="Science">
        <title>The Paleozoic origin of enzymatic lignin decomposition reconstructed from 31 fungal genomes.</title>
        <authorList>
            <person name="Floudas D."/>
            <person name="Binder M."/>
            <person name="Riley R."/>
            <person name="Barry K."/>
            <person name="Blanchette R.A."/>
            <person name="Henrissat B."/>
            <person name="Martinez A.T."/>
            <person name="Otillar R."/>
            <person name="Spatafora J.W."/>
            <person name="Yadav J.S."/>
            <person name="Aerts A."/>
            <person name="Benoit I."/>
            <person name="Boyd A."/>
            <person name="Carlson A."/>
            <person name="Copeland A."/>
            <person name="Coutinho P.M."/>
            <person name="de Vries R.P."/>
            <person name="Ferreira P."/>
            <person name="Findley K."/>
            <person name="Foster B."/>
            <person name="Gaskell J."/>
            <person name="Glotzer D."/>
            <person name="Gorecki P."/>
            <person name="Heitman J."/>
            <person name="Hesse C."/>
            <person name="Hori C."/>
            <person name="Igarashi K."/>
            <person name="Jurgens J.A."/>
            <person name="Kallen N."/>
            <person name="Kersten P."/>
            <person name="Kohler A."/>
            <person name="Kuees U."/>
            <person name="Kumar T.K.A."/>
            <person name="Kuo A."/>
            <person name="LaButti K."/>
            <person name="Larrondo L.F."/>
            <person name="Lindquist E."/>
            <person name="Ling A."/>
            <person name="Lombard V."/>
            <person name="Lucas S."/>
            <person name="Lundell T."/>
            <person name="Martin R."/>
            <person name="McLaughlin D.J."/>
            <person name="Morgenstern I."/>
            <person name="Morin E."/>
            <person name="Murat C."/>
            <person name="Nagy L.G."/>
            <person name="Nolan M."/>
            <person name="Ohm R.A."/>
            <person name="Patyshakuliyeva A."/>
            <person name="Rokas A."/>
            <person name="Ruiz-Duenas F.J."/>
            <person name="Sabat G."/>
            <person name="Salamov A."/>
            <person name="Samejima M."/>
            <person name="Schmutz J."/>
            <person name="Slot J.C."/>
            <person name="St John F."/>
            <person name="Stenlid J."/>
            <person name="Sun H."/>
            <person name="Sun S."/>
            <person name="Syed K."/>
            <person name="Tsang A."/>
            <person name="Wiebenga A."/>
            <person name="Young D."/>
            <person name="Pisabarro A."/>
            <person name="Eastwood D.C."/>
            <person name="Martin F."/>
            <person name="Cullen D."/>
            <person name="Grigoriev I.V."/>
            <person name="Hibbett D.S."/>
        </authorList>
    </citation>
    <scope>NUCLEOTIDE SEQUENCE</scope>
    <source>
        <strain evidence="3">FP-58527</strain>
    </source>
</reference>
<dbReference type="PANTHER" id="PTHR38248">
    <property type="entry name" value="FUNK1 6"/>
    <property type="match status" value="1"/>
</dbReference>
<dbReference type="Pfam" id="PF17667">
    <property type="entry name" value="Pkinase_fungal"/>
    <property type="match status" value="1"/>
</dbReference>
<gene>
    <name evidence="2" type="ORF">FOMPIDRAFT_1049984</name>
</gene>
<keyword evidence="3" id="KW-1185">Reference proteome</keyword>
<dbReference type="InterPro" id="IPR011009">
    <property type="entry name" value="Kinase-like_dom_sf"/>
</dbReference>
<sequence>MPPANDPSWYRRGIKRASGISSHAAEAQYLKTKAVDVEATTRTELGKYVFDSEHGFIDRVFSEVQRVDDILNACNTKGLYAGGEGGRGGWTDYPAHPPKKESPLYAPFVEIATQITQIARKLAQDNDEPVNDVQWLDQHSHTPPKSDANAADLRPDIAVAIGDIPDKKTAPWRRILAPLEVKKDDNDKPALLQLLMYQRQIFREAVDRRFIIGFTLAYKKMRVYLADRSGVLGSEVFDIDAEPRKLITVVAAMETLPLYRLGWDTSMRTLAEGKFDSKKDPQSLPLSYELPFRGLVMDHHFVIDMPLPKSSSNPDPGSQSFVLYESLSLQRGEYVTGRATRIWKAWLWSDMRLPREERHVYIVKDTWRDAKRGLEGEVYEELDGCEGIAVMHSYGSVKIESQEDTTLSFIRRGLSATGNHIQVDTVQRKVEEARSAVPSTSPDQRHDTTRYIVDDEDLPQAMDEEGCPPRERVHSRLVMKTYGWPAKYAQSPVELATAMRDAIKGHHEAYKKGVLHGDISPENLLILVEGHGILIDFDNAIIRSTHEIIPQDPLTGTLPFVSAELLTQEYYFKRKPKPGQGTVRDIPVHDFIHDLESFCWVLVWICLTRDGPARRRRDMYSKEKTWELEKLRTAIKSLFESDHITVALAKR</sequence>
<dbReference type="GO" id="GO:0005524">
    <property type="term" value="F:ATP binding"/>
    <property type="evidence" value="ECO:0007669"/>
    <property type="project" value="InterPro"/>
</dbReference>
<dbReference type="PROSITE" id="PS50011">
    <property type="entry name" value="PROTEIN_KINASE_DOM"/>
    <property type="match status" value="1"/>
</dbReference>
<organism evidence="2 3">
    <name type="scientific">Fomitopsis schrenkii</name>
    <name type="common">Brown rot fungus</name>
    <dbReference type="NCBI Taxonomy" id="2126942"/>
    <lineage>
        <taxon>Eukaryota</taxon>
        <taxon>Fungi</taxon>
        <taxon>Dikarya</taxon>
        <taxon>Basidiomycota</taxon>
        <taxon>Agaricomycotina</taxon>
        <taxon>Agaricomycetes</taxon>
        <taxon>Polyporales</taxon>
        <taxon>Fomitopsis</taxon>
    </lineage>
</organism>
<proteinExistence type="predicted"/>
<evidence type="ECO:0000313" key="2">
    <source>
        <dbReference type="EMBL" id="EPT00152.1"/>
    </source>
</evidence>
<dbReference type="SUPFAM" id="SSF56112">
    <property type="entry name" value="Protein kinase-like (PK-like)"/>
    <property type="match status" value="1"/>
</dbReference>
<dbReference type="STRING" id="743788.S8E4W1"/>
<dbReference type="InterPro" id="IPR008266">
    <property type="entry name" value="Tyr_kinase_AS"/>
</dbReference>
<dbReference type="HOGENOM" id="CLU_012483_0_0_1"/>
<evidence type="ECO:0000259" key="1">
    <source>
        <dbReference type="PROSITE" id="PS50011"/>
    </source>
</evidence>
<dbReference type="EMBL" id="KE504151">
    <property type="protein sequence ID" value="EPT00152.1"/>
    <property type="molecule type" value="Genomic_DNA"/>
</dbReference>
<evidence type="ECO:0000313" key="3">
    <source>
        <dbReference type="Proteomes" id="UP000015241"/>
    </source>
</evidence>
<accession>S8E4W1</accession>
<dbReference type="InterPro" id="IPR000719">
    <property type="entry name" value="Prot_kinase_dom"/>
</dbReference>
<dbReference type="eggNOG" id="ENOG502SJR2">
    <property type="taxonomic scope" value="Eukaryota"/>
</dbReference>
<dbReference type="Proteomes" id="UP000015241">
    <property type="component" value="Unassembled WGS sequence"/>
</dbReference>
<dbReference type="InterPro" id="IPR040976">
    <property type="entry name" value="Pkinase_fungal"/>
</dbReference>
<name>S8E4W1_FOMSC</name>
<dbReference type="Gene3D" id="1.10.510.10">
    <property type="entry name" value="Transferase(Phosphotransferase) domain 1"/>
    <property type="match status" value="1"/>
</dbReference>
<dbReference type="PROSITE" id="PS00109">
    <property type="entry name" value="PROTEIN_KINASE_TYR"/>
    <property type="match status" value="1"/>
</dbReference>
<dbReference type="PANTHER" id="PTHR38248:SF2">
    <property type="entry name" value="FUNK1 11"/>
    <property type="match status" value="1"/>
</dbReference>